<evidence type="ECO:0000313" key="1">
    <source>
        <dbReference type="EMBL" id="CAG9822900.1"/>
    </source>
</evidence>
<proteinExistence type="predicted"/>
<reference evidence="1" key="1">
    <citation type="submission" date="2022-01" db="EMBL/GenBank/DDBJ databases">
        <authorList>
            <person name="King R."/>
        </authorList>
    </citation>
    <scope>NUCLEOTIDE SEQUENCE</scope>
</reference>
<dbReference type="AlphaFoldDB" id="A0A9N9SKC2"/>
<dbReference type="OrthoDB" id="6734754at2759"/>
<protein>
    <recommendedName>
        <fullName evidence="3">Tesmin/TSO1-like CXC domain-containing protein</fullName>
    </recommendedName>
</protein>
<keyword evidence="2" id="KW-1185">Reference proteome</keyword>
<dbReference type="PROSITE" id="PS51257">
    <property type="entry name" value="PROKAR_LIPOPROTEIN"/>
    <property type="match status" value="1"/>
</dbReference>
<gene>
    <name evidence="1" type="ORF">PHAECO_LOCUS10550</name>
</gene>
<name>A0A9N9SKC2_PHACE</name>
<dbReference type="EMBL" id="OU896712">
    <property type="protein sequence ID" value="CAG9822900.1"/>
    <property type="molecule type" value="Genomic_DNA"/>
</dbReference>
<evidence type="ECO:0008006" key="3">
    <source>
        <dbReference type="Google" id="ProtNLM"/>
    </source>
</evidence>
<organism evidence="1 2">
    <name type="scientific">Phaedon cochleariae</name>
    <name type="common">Mustard beetle</name>
    <dbReference type="NCBI Taxonomy" id="80249"/>
    <lineage>
        <taxon>Eukaryota</taxon>
        <taxon>Metazoa</taxon>
        <taxon>Ecdysozoa</taxon>
        <taxon>Arthropoda</taxon>
        <taxon>Hexapoda</taxon>
        <taxon>Insecta</taxon>
        <taxon>Pterygota</taxon>
        <taxon>Neoptera</taxon>
        <taxon>Endopterygota</taxon>
        <taxon>Coleoptera</taxon>
        <taxon>Polyphaga</taxon>
        <taxon>Cucujiformia</taxon>
        <taxon>Chrysomeloidea</taxon>
        <taxon>Chrysomelidae</taxon>
        <taxon>Chrysomelinae</taxon>
        <taxon>Chrysomelini</taxon>
        <taxon>Phaedon</taxon>
    </lineage>
</organism>
<accession>A0A9N9SKC2</accession>
<evidence type="ECO:0000313" key="2">
    <source>
        <dbReference type="Proteomes" id="UP001153737"/>
    </source>
</evidence>
<reference evidence="1" key="2">
    <citation type="submission" date="2022-10" db="EMBL/GenBank/DDBJ databases">
        <authorList>
            <consortium name="ENA_rothamsted_submissions"/>
            <consortium name="culmorum"/>
            <person name="King R."/>
        </authorList>
    </citation>
    <scope>NUCLEOTIDE SEQUENCE</scope>
</reference>
<sequence>MARDAAPPALLKTISCKCHTSCTAACGCRRAGLNCYSLCKHCIGQSCENTQEIVIDKNDDDEDFAVLAENKDYSAFSAGTSSTVINICIYIVSSEYGFYWKLFYGTKEYIHDIPSDNGSDDPELSDDEDNVLGRVLILESDEETEQEVESDDNDDIIVPYTDVDEDIPLAELAEKLLNPGAWRTGNLRKDPNDITFFGEQHMPI</sequence>
<dbReference type="Proteomes" id="UP001153737">
    <property type="component" value="Chromosome 6"/>
</dbReference>